<name>A0AAE9NPB5_9GAMM</name>
<proteinExistence type="predicted"/>
<dbReference type="EMBL" id="CP090065">
    <property type="protein sequence ID" value="UVO08489.1"/>
    <property type="molecule type" value="Genomic_DNA"/>
</dbReference>
<sequence>MMAAKKPCWLTEYRQDEQRRLVETDAAHAYHLFYEYDNDNRLTRLHDKAWERYEYNPQGRCIYTTCADGYLTASFEYLADRVVMTDGLGKRSEYAGSITTWASPSV</sequence>
<protein>
    <recommendedName>
        <fullName evidence="3">RHS repeat protein</fullName>
    </recommendedName>
</protein>
<reference evidence="1" key="1">
    <citation type="submission" date="2021-12" db="EMBL/GenBank/DDBJ databases">
        <title>Genome sequence of novel Pectobacterium sp. causing blackleg.</title>
        <authorList>
            <person name="Wang J."/>
        </authorList>
    </citation>
    <scope>NUCLEOTIDE SEQUENCE</scope>
    <source>
        <strain evidence="1">BY21311</strain>
    </source>
</reference>
<organism evidence="1 2">
    <name type="scientific">Pectobacterium polonicum</name>
    <dbReference type="NCBI Taxonomy" id="2485124"/>
    <lineage>
        <taxon>Bacteria</taxon>
        <taxon>Pseudomonadati</taxon>
        <taxon>Pseudomonadota</taxon>
        <taxon>Gammaproteobacteria</taxon>
        <taxon>Enterobacterales</taxon>
        <taxon>Pectobacteriaceae</taxon>
        <taxon>Pectobacterium</taxon>
    </lineage>
</organism>
<accession>A0AAE9NPB5</accession>
<evidence type="ECO:0000313" key="1">
    <source>
        <dbReference type="EMBL" id="UVO08489.1"/>
    </source>
</evidence>
<evidence type="ECO:0000313" key="2">
    <source>
        <dbReference type="Proteomes" id="UP001059272"/>
    </source>
</evidence>
<dbReference type="NCBIfam" id="TIGR01643">
    <property type="entry name" value="YD_repeat_2x"/>
    <property type="match status" value="1"/>
</dbReference>
<dbReference type="Gene3D" id="2.180.10.10">
    <property type="entry name" value="RHS repeat-associated core"/>
    <property type="match status" value="1"/>
</dbReference>
<dbReference type="AlphaFoldDB" id="A0AAE9NPB5"/>
<dbReference type="RefSeq" id="WP_258883667.1">
    <property type="nucleotide sequence ID" value="NZ_CP090065.1"/>
</dbReference>
<evidence type="ECO:0008006" key="3">
    <source>
        <dbReference type="Google" id="ProtNLM"/>
    </source>
</evidence>
<dbReference type="InterPro" id="IPR006530">
    <property type="entry name" value="YD"/>
</dbReference>
<gene>
    <name evidence="1" type="ORF">LW347_00275</name>
</gene>
<dbReference type="KEGG" id="ppoo:LW347_00275"/>
<dbReference type="Proteomes" id="UP001059272">
    <property type="component" value="Chromosome"/>
</dbReference>